<feature type="domain" description="Arginyl tRNA synthetase N-terminal" evidence="11">
    <location>
        <begin position="16"/>
        <end position="100"/>
    </location>
</feature>
<dbReference type="EMBL" id="CP003537">
    <property type="protein sequence ID" value="AGH94920.1"/>
    <property type="molecule type" value="Genomic_DNA"/>
</dbReference>
<name>M4V8Z3_9BACT</name>
<dbReference type="SUPFAM" id="SSF52374">
    <property type="entry name" value="Nucleotidylyl transferase"/>
    <property type="match status" value="1"/>
</dbReference>
<dbReference type="HAMAP" id="MF_00123">
    <property type="entry name" value="Arg_tRNA_synth"/>
    <property type="match status" value="1"/>
</dbReference>
<dbReference type="GO" id="GO:0006420">
    <property type="term" value="P:arginyl-tRNA aminoacylation"/>
    <property type="evidence" value="ECO:0007669"/>
    <property type="project" value="UniProtKB-UniRule"/>
</dbReference>
<dbReference type="EC" id="6.1.1.19" evidence="8"/>
<dbReference type="eggNOG" id="COG0018">
    <property type="taxonomic scope" value="Bacteria"/>
</dbReference>
<evidence type="ECO:0000256" key="9">
    <source>
        <dbReference type="RuleBase" id="RU363038"/>
    </source>
</evidence>
<feature type="domain" description="DALR anticodon binding" evidence="10">
    <location>
        <begin position="482"/>
        <end position="608"/>
    </location>
</feature>
<keyword evidence="3 8" id="KW-0547">Nucleotide-binding</keyword>
<comment type="similarity">
    <text evidence="1 8 9">Belongs to the class-I aminoacyl-tRNA synthetase family.</text>
</comment>
<evidence type="ECO:0000313" key="12">
    <source>
        <dbReference type="EMBL" id="AGH94920.1"/>
    </source>
</evidence>
<keyword evidence="5 8" id="KW-0648">Protein biosynthesis</keyword>
<keyword evidence="6 8" id="KW-0030">Aminoacyl-tRNA synthetase</keyword>
<dbReference type="SMART" id="SM00836">
    <property type="entry name" value="DALR_1"/>
    <property type="match status" value="1"/>
</dbReference>
<evidence type="ECO:0000313" key="13">
    <source>
        <dbReference type="Proteomes" id="UP000012040"/>
    </source>
</evidence>
<dbReference type="InterPro" id="IPR009080">
    <property type="entry name" value="tRNAsynth_Ia_anticodon-bd"/>
</dbReference>
<comment type="subcellular location">
    <subcellularLocation>
        <location evidence="8">Cytoplasm</location>
    </subcellularLocation>
</comment>
<evidence type="ECO:0000259" key="11">
    <source>
        <dbReference type="SMART" id="SM01016"/>
    </source>
</evidence>
<evidence type="ECO:0000256" key="1">
    <source>
        <dbReference type="ARBA" id="ARBA00005594"/>
    </source>
</evidence>
<dbReference type="PATRIC" id="fig|1184267.3.peg.709"/>
<dbReference type="InterPro" id="IPR035684">
    <property type="entry name" value="ArgRS_core"/>
</dbReference>
<dbReference type="KEGG" id="bex:A11Q_700"/>
<feature type="short sequence motif" description="'HIGH' region" evidence="8">
    <location>
        <begin position="137"/>
        <end position="147"/>
    </location>
</feature>
<dbReference type="SUPFAM" id="SSF47323">
    <property type="entry name" value="Anticodon-binding domain of a subclass of class I aminoacyl-tRNA synthetases"/>
    <property type="match status" value="1"/>
</dbReference>
<dbReference type="OrthoDB" id="5287749at2"/>
<dbReference type="HOGENOM" id="CLU_006406_6_1_7"/>
<dbReference type="Pfam" id="PF03485">
    <property type="entry name" value="Arg_tRNA_synt_N"/>
    <property type="match status" value="1"/>
</dbReference>
<evidence type="ECO:0000256" key="8">
    <source>
        <dbReference type="HAMAP-Rule" id="MF_00123"/>
    </source>
</evidence>
<dbReference type="InterPro" id="IPR014729">
    <property type="entry name" value="Rossmann-like_a/b/a_fold"/>
</dbReference>
<evidence type="ECO:0000256" key="6">
    <source>
        <dbReference type="ARBA" id="ARBA00023146"/>
    </source>
</evidence>
<dbReference type="FunFam" id="1.10.730.10:FF:000006">
    <property type="entry name" value="Arginyl-tRNA synthetase 2, mitochondrial"/>
    <property type="match status" value="1"/>
</dbReference>
<dbReference type="Pfam" id="PF05746">
    <property type="entry name" value="DALR_1"/>
    <property type="match status" value="1"/>
</dbReference>
<comment type="subunit">
    <text evidence="8">Monomer.</text>
</comment>
<dbReference type="SMART" id="SM01016">
    <property type="entry name" value="Arg_tRNA_synt_N"/>
    <property type="match status" value="1"/>
</dbReference>
<accession>M4V8Z3</accession>
<evidence type="ECO:0000256" key="7">
    <source>
        <dbReference type="ARBA" id="ARBA00049339"/>
    </source>
</evidence>
<reference evidence="12 13" key="1">
    <citation type="journal article" date="2013" name="ISME J.">
        <title>By their genes ye shall know them: genomic signatures of predatory bacteria.</title>
        <authorList>
            <person name="Pasternak Z."/>
            <person name="Pietrokovski S."/>
            <person name="Rotem O."/>
            <person name="Gophna U."/>
            <person name="Lurie-Weinberger M.N."/>
            <person name="Jurkevitch E."/>
        </authorList>
    </citation>
    <scope>NUCLEOTIDE SEQUENCE [LARGE SCALE GENOMIC DNA]</scope>
    <source>
        <strain evidence="12 13">JSS</strain>
    </source>
</reference>
<gene>
    <name evidence="8" type="primary">argS</name>
    <name evidence="12" type="ORF">A11Q_700</name>
</gene>
<evidence type="ECO:0000256" key="2">
    <source>
        <dbReference type="ARBA" id="ARBA00022598"/>
    </source>
</evidence>
<dbReference type="SUPFAM" id="SSF55190">
    <property type="entry name" value="Arginyl-tRNA synthetase (ArgRS), N-terminal 'additional' domain"/>
    <property type="match status" value="1"/>
</dbReference>
<dbReference type="InterPro" id="IPR005148">
    <property type="entry name" value="Arg-tRNA-synth_N"/>
</dbReference>
<comment type="catalytic activity">
    <reaction evidence="7 8">
        <text>tRNA(Arg) + L-arginine + ATP = L-arginyl-tRNA(Arg) + AMP + diphosphate</text>
        <dbReference type="Rhea" id="RHEA:20301"/>
        <dbReference type="Rhea" id="RHEA-COMP:9658"/>
        <dbReference type="Rhea" id="RHEA-COMP:9673"/>
        <dbReference type="ChEBI" id="CHEBI:30616"/>
        <dbReference type="ChEBI" id="CHEBI:32682"/>
        <dbReference type="ChEBI" id="CHEBI:33019"/>
        <dbReference type="ChEBI" id="CHEBI:78442"/>
        <dbReference type="ChEBI" id="CHEBI:78513"/>
        <dbReference type="ChEBI" id="CHEBI:456215"/>
        <dbReference type="EC" id="6.1.1.19"/>
    </reaction>
</comment>
<dbReference type="InterPro" id="IPR036695">
    <property type="entry name" value="Arg-tRNA-synth_N_sf"/>
</dbReference>
<dbReference type="PANTHER" id="PTHR11956">
    <property type="entry name" value="ARGINYL-TRNA SYNTHETASE"/>
    <property type="match status" value="1"/>
</dbReference>
<protein>
    <recommendedName>
        <fullName evidence="8">Arginine--tRNA ligase</fullName>
        <ecNumber evidence="8">6.1.1.19</ecNumber>
    </recommendedName>
    <alternativeName>
        <fullName evidence="8">Arginyl-tRNA synthetase</fullName>
        <shortName evidence="8">ArgRS</shortName>
    </alternativeName>
</protein>
<dbReference type="GO" id="GO:0005524">
    <property type="term" value="F:ATP binding"/>
    <property type="evidence" value="ECO:0007669"/>
    <property type="project" value="UniProtKB-UniRule"/>
</dbReference>
<dbReference type="PRINTS" id="PR01038">
    <property type="entry name" value="TRNASYNTHARG"/>
</dbReference>
<organism evidence="12 13">
    <name type="scientific">Pseudobdellovibrio exovorus JSS</name>
    <dbReference type="NCBI Taxonomy" id="1184267"/>
    <lineage>
        <taxon>Bacteria</taxon>
        <taxon>Pseudomonadati</taxon>
        <taxon>Bdellovibrionota</taxon>
        <taxon>Bdellovibrionia</taxon>
        <taxon>Bdellovibrionales</taxon>
        <taxon>Pseudobdellovibrionaceae</taxon>
        <taxon>Pseudobdellovibrio</taxon>
    </lineage>
</organism>
<keyword evidence="2 8" id="KW-0436">Ligase</keyword>
<dbReference type="PANTHER" id="PTHR11956:SF5">
    <property type="entry name" value="ARGININE--TRNA LIGASE, CYTOPLASMIC"/>
    <property type="match status" value="1"/>
</dbReference>
<dbReference type="InterPro" id="IPR008909">
    <property type="entry name" value="DALR_anticod-bd"/>
</dbReference>
<dbReference type="GO" id="GO:0005737">
    <property type="term" value="C:cytoplasm"/>
    <property type="evidence" value="ECO:0007669"/>
    <property type="project" value="UniProtKB-SubCell"/>
</dbReference>
<dbReference type="Proteomes" id="UP000012040">
    <property type="component" value="Chromosome"/>
</dbReference>
<dbReference type="Gene3D" id="1.10.730.10">
    <property type="entry name" value="Isoleucyl-tRNA Synthetase, Domain 1"/>
    <property type="match status" value="1"/>
</dbReference>
<dbReference type="Gene3D" id="3.30.1360.70">
    <property type="entry name" value="Arginyl tRNA synthetase N-terminal domain"/>
    <property type="match status" value="1"/>
</dbReference>
<proteinExistence type="inferred from homology"/>
<dbReference type="NCBIfam" id="TIGR00456">
    <property type="entry name" value="argS"/>
    <property type="match status" value="1"/>
</dbReference>
<dbReference type="InterPro" id="IPR001278">
    <property type="entry name" value="Arg-tRNA-ligase"/>
</dbReference>
<dbReference type="Pfam" id="PF00750">
    <property type="entry name" value="tRNA-synt_1d"/>
    <property type="match status" value="1"/>
</dbReference>
<dbReference type="Gene3D" id="3.40.50.620">
    <property type="entry name" value="HUPs"/>
    <property type="match status" value="1"/>
</dbReference>
<evidence type="ECO:0000259" key="10">
    <source>
        <dbReference type="SMART" id="SM00836"/>
    </source>
</evidence>
<evidence type="ECO:0000256" key="3">
    <source>
        <dbReference type="ARBA" id="ARBA00022741"/>
    </source>
</evidence>
<dbReference type="AlphaFoldDB" id="M4V8Z3"/>
<evidence type="ECO:0000256" key="5">
    <source>
        <dbReference type="ARBA" id="ARBA00022917"/>
    </source>
</evidence>
<keyword evidence="8" id="KW-0963">Cytoplasm</keyword>
<dbReference type="RefSeq" id="WP_015469410.1">
    <property type="nucleotide sequence ID" value="NC_020813.1"/>
</dbReference>
<sequence>MSQRKNQSLMHEPLRLSLTAPIQNALEKMGLPQVSTSAIYNALVEPPNADMGHLALGCFIFAKELKKSPAVVATDLKQQLGTVNGVSSVEAAGPYLNIKFDASILSQHTVRAALGGEFFARKLVEDSVKIMIEYSQPNTHKELHVGHMRNLCLGDSLVRLSRRSFGEQQVISSTFPGDVGTHVAKCLWYIKNYISSEEFEQRRQDSHRGEWLGRMYSTANLKLEDEANDPVLFEKNKAQLTAILKQLEAHQGEYFDLWKETREWSIELMNKVYDWANVKFDRWYWESEVDADSVKTVKRYLAEGKLQESQGAIGLDFSEQNLGFCMLLKSDGTGLYATKDVELARRKFEDFKIDRSIYVVDMRQALHFKQVFKALEVLGFEQAKDCYHLQYNFVELPDGAMSSRKGNIVPLTDLVEKMKAHVKQEYLNRYVNEWPSDEIETVADVVAQGAIKYGMLRQDTNKKIVFEMGEWLKLDGESGPFIQYSYARINSLIKKQTQNSLGALTSGSAKDMAFDGRLLVHASETKLMQHLMNFNGVVLSAAENYKPALLCTYLYETAKKFNIFYHDCPVLKAETPELIQSRIALTAATGLVLKQGLSLLGIPVPERM</sequence>
<dbReference type="GO" id="GO:0004814">
    <property type="term" value="F:arginine-tRNA ligase activity"/>
    <property type="evidence" value="ECO:0007669"/>
    <property type="project" value="UniProtKB-UniRule"/>
</dbReference>
<keyword evidence="13" id="KW-1185">Reference proteome</keyword>
<keyword evidence="4 8" id="KW-0067">ATP-binding</keyword>
<evidence type="ECO:0000256" key="4">
    <source>
        <dbReference type="ARBA" id="ARBA00022840"/>
    </source>
</evidence>
<dbReference type="STRING" id="1184267.A11Q_700"/>